<reference evidence="1 3" key="1">
    <citation type="journal article" date="2010" name="J. Bacteriol.">
        <title>Complete genome sequence of Halalkalicoccus jeotgali B3(T), an extremely halophilic archaeon.</title>
        <authorList>
            <person name="Roh S.W."/>
            <person name="Nam Y.D."/>
            <person name="Nam S.H."/>
            <person name="Choi S.H."/>
            <person name="Park H.S."/>
            <person name="Bae J.W."/>
        </authorList>
    </citation>
    <scope>NUCLEOTIDE SEQUENCE [LARGE SCALE GENOMIC DNA]</scope>
    <source>
        <strain evidence="1">B3</strain>
        <strain evidence="3">DSM 18796 / CECT 7217 / JCM 14584 / KCTC 4019 / B3</strain>
    </source>
</reference>
<evidence type="ECO:0000313" key="3">
    <source>
        <dbReference type="Proteomes" id="UP000000390"/>
    </source>
</evidence>
<protein>
    <submittedName>
        <fullName evidence="1">Uncharacterized protein</fullName>
    </submittedName>
</protein>
<evidence type="ECO:0000313" key="4">
    <source>
        <dbReference type="Proteomes" id="UP000011645"/>
    </source>
</evidence>
<dbReference type="EMBL" id="CP002062">
    <property type="protein sequence ID" value="ADJ13669.1"/>
    <property type="molecule type" value="Genomic_DNA"/>
</dbReference>
<keyword evidence="4" id="KW-1185">Reference proteome</keyword>
<dbReference type="KEGG" id="hje:HacjB3_01380"/>
<dbReference type="STRING" id="795797.HacjB3_01380"/>
<dbReference type="AlphaFoldDB" id="D8J588"/>
<dbReference type="OrthoDB" id="359310at2157"/>
<sequence>MASFANRPLGSAPTGNSPDPLDIPWIDIHQHTQSLTWNDREKFDLSGARAAVMIAAGYYWAPYRPVSADDVRFLWDDALRRAACFDHRHFYDQYVAVGVHTWAGVDGAAELLAALPEYCEDERVVAIGETGIESTHHTAAWGLDDQRDVVREQMHIARETGLPILVHTPGSSKGGLPAQYSHSYEEANDSFTEPLLDPENAKREAVEIDLELAAEAGLPDEQVVIDHASPAVVPLVMETTDCYLSFSISAPWLRGFDPADVASAIEEYGADRIVLDTDLIGAMEHDVFAMKRTIMDLCRLGVDREVIRTVVYENPARLLSLDTE</sequence>
<dbReference type="EMBL" id="AOHV01000042">
    <property type="protein sequence ID" value="ELY34284.1"/>
    <property type="molecule type" value="Genomic_DNA"/>
</dbReference>
<dbReference type="PATRIC" id="fig|795797.18.peg.278"/>
<organism evidence="1 3">
    <name type="scientific">Halalkalicoccus jeotgali (strain DSM 18796 / CECT 7217 / JCM 14584 / KCTC 4019 / B3)</name>
    <dbReference type="NCBI Taxonomy" id="795797"/>
    <lineage>
        <taxon>Archaea</taxon>
        <taxon>Methanobacteriati</taxon>
        <taxon>Methanobacteriota</taxon>
        <taxon>Stenosarchaea group</taxon>
        <taxon>Halobacteria</taxon>
        <taxon>Halobacteriales</taxon>
        <taxon>Halococcaceae</taxon>
        <taxon>Halalkalicoccus</taxon>
    </lineage>
</organism>
<dbReference type="RefSeq" id="WP_008418707.1">
    <property type="nucleotide sequence ID" value="NC_014297.1"/>
</dbReference>
<evidence type="ECO:0000313" key="2">
    <source>
        <dbReference type="EMBL" id="ELY34284.1"/>
    </source>
</evidence>
<dbReference type="Pfam" id="PF01026">
    <property type="entry name" value="TatD_DNase"/>
    <property type="match status" value="1"/>
</dbReference>
<dbReference type="GO" id="GO:0016788">
    <property type="term" value="F:hydrolase activity, acting on ester bonds"/>
    <property type="evidence" value="ECO:0007669"/>
    <property type="project" value="InterPro"/>
</dbReference>
<dbReference type="InterPro" id="IPR012022">
    <property type="entry name" value="UCP005295"/>
</dbReference>
<proteinExistence type="predicted"/>
<dbReference type="Gene3D" id="3.20.20.140">
    <property type="entry name" value="Metal-dependent hydrolases"/>
    <property type="match status" value="1"/>
</dbReference>
<reference evidence="2 4" key="2">
    <citation type="journal article" date="2014" name="PLoS Genet.">
        <title>Phylogenetically driven sequencing of extremely halophilic archaea reveals strategies for static and dynamic osmo-response.</title>
        <authorList>
            <person name="Becker E.A."/>
            <person name="Seitzer P.M."/>
            <person name="Tritt A."/>
            <person name="Larsen D."/>
            <person name="Krusor M."/>
            <person name="Yao A.I."/>
            <person name="Wu D."/>
            <person name="Madern D."/>
            <person name="Eisen J.A."/>
            <person name="Darling A.E."/>
            <person name="Facciotti M.T."/>
        </authorList>
    </citation>
    <scope>NUCLEOTIDE SEQUENCE [LARGE SCALE GENOMIC DNA]</scope>
    <source>
        <strain evidence="2">B3</strain>
        <strain evidence="4">DSM 18796 / CECT 7217 / JCM 14584 / KCTC 4019 / B3</strain>
    </source>
</reference>
<dbReference type="GeneID" id="9418070"/>
<dbReference type="InterPro" id="IPR001130">
    <property type="entry name" value="TatD-like"/>
</dbReference>
<dbReference type="HOGENOM" id="CLU_833148_0_0_2"/>
<dbReference type="PANTHER" id="PTHR42658:SF1">
    <property type="entry name" value="HYDROLASE TATD"/>
    <property type="match status" value="1"/>
</dbReference>
<name>D8J588_HALJB</name>
<dbReference type="SUPFAM" id="SSF51556">
    <property type="entry name" value="Metallo-dependent hydrolases"/>
    <property type="match status" value="1"/>
</dbReference>
<dbReference type="PANTHER" id="PTHR42658">
    <property type="entry name" value="HYDROLASE TATD"/>
    <property type="match status" value="1"/>
</dbReference>
<evidence type="ECO:0000313" key="1">
    <source>
        <dbReference type="EMBL" id="ADJ13669.1"/>
    </source>
</evidence>
<accession>D8J588</accession>
<dbReference type="eggNOG" id="arCOG00892">
    <property type="taxonomic scope" value="Archaea"/>
</dbReference>
<dbReference type="Proteomes" id="UP000000390">
    <property type="component" value="Chromosome"/>
</dbReference>
<dbReference type="Proteomes" id="UP000011645">
    <property type="component" value="Unassembled WGS sequence"/>
</dbReference>
<gene>
    <name evidence="1" type="ordered locus">HacjB3_01380</name>
    <name evidence="2" type="ORF">C497_17942</name>
</gene>
<dbReference type="InterPro" id="IPR032466">
    <property type="entry name" value="Metal_Hydrolase"/>
</dbReference>